<dbReference type="EMBL" id="DXBR01000052">
    <property type="protein sequence ID" value="HIZ39423.1"/>
    <property type="molecule type" value="Genomic_DNA"/>
</dbReference>
<protein>
    <submittedName>
        <fullName evidence="9">Glycosyltransferase family 2 protein</fullName>
    </submittedName>
</protein>
<comment type="subcellular location">
    <subcellularLocation>
        <location evidence="1">Membrane</location>
        <topology evidence="1">Multi-pass membrane protein</topology>
    </subcellularLocation>
</comment>
<evidence type="ECO:0000256" key="5">
    <source>
        <dbReference type="ARBA" id="ARBA00022989"/>
    </source>
</evidence>
<dbReference type="GO" id="GO:0016757">
    <property type="term" value="F:glycosyltransferase activity"/>
    <property type="evidence" value="ECO:0007669"/>
    <property type="project" value="UniProtKB-KW"/>
</dbReference>
<comment type="caution">
    <text evidence="9">The sequence shown here is derived from an EMBL/GenBank/DDBJ whole genome shotgun (WGS) entry which is preliminary data.</text>
</comment>
<keyword evidence="5 7" id="KW-1133">Transmembrane helix</keyword>
<sequence>MNTLLSVIIPSFNEVGMIHKTSQTISRILEDNGISYELIFVNDGSTDSTWVKIQSETEHNSCIKGINFSRNFGKESAIYAGLFYSSGDCCVVIDCDLQHPPEKIVEMYRLWENGYEIIEGIKHSRGQNESRTHFFAAKCFYKIISRLTDIDMSRASDFKLLDRKAVNALLNIKEKNAFFRALSSWIGFKTTTVEFDVREREIGETKWSTWALVKYAVSSISSFSAAPMQIVSLLGSVMLLISLVLGGIALYQKATGTALEGFTTVIIINLFTGSIIMLSLGIIGYYISKIYDEIQGRPKYIVRGTCGDLKNTPKEPKDIL</sequence>
<evidence type="ECO:0000256" key="7">
    <source>
        <dbReference type="SAM" id="Phobius"/>
    </source>
</evidence>
<reference evidence="9" key="2">
    <citation type="submission" date="2021-04" db="EMBL/GenBank/DDBJ databases">
        <authorList>
            <person name="Gilroy R."/>
        </authorList>
    </citation>
    <scope>NUCLEOTIDE SEQUENCE</scope>
    <source>
        <strain evidence="9">CHK179-28034</strain>
    </source>
</reference>
<evidence type="ECO:0000256" key="2">
    <source>
        <dbReference type="ARBA" id="ARBA00022676"/>
    </source>
</evidence>
<dbReference type="GO" id="GO:0005886">
    <property type="term" value="C:plasma membrane"/>
    <property type="evidence" value="ECO:0007669"/>
    <property type="project" value="TreeGrafter"/>
</dbReference>
<dbReference type="InterPro" id="IPR050256">
    <property type="entry name" value="Glycosyltransferase_2"/>
</dbReference>
<evidence type="ECO:0000256" key="6">
    <source>
        <dbReference type="ARBA" id="ARBA00023136"/>
    </source>
</evidence>
<evidence type="ECO:0000256" key="3">
    <source>
        <dbReference type="ARBA" id="ARBA00022679"/>
    </source>
</evidence>
<dbReference type="Gene3D" id="3.90.550.10">
    <property type="entry name" value="Spore Coat Polysaccharide Biosynthesis Protein SpsA, Chain A"/>
    <property type="match status" value="1"/>
</dbReference>
<keyword evidence="4 7" id="KW-0812">Transmembrane</keyword>
<evidence type="ECO:0000259" key="8">
    <source>
        <dbReference type="Pfam" id="PF00535"/>
    </source>
</evidence>
<evidence type="ECO:0000256" key="1">
    <source>
        <dbReference type="ARBA" id="ARBA00004141"/>
    </source>
</evidence>
<dbReference type="PANTHER" id="PTHR48090:SF1">
    <property type="entry name" value="PROPHAGE BACTOPRENOL GLUCOSYL TRANSFERASE HOMOLOG"/>
    <property type="match status" value="1"/>
</dbReference>
<accession>A0A9D2EKZ4</accession>
<evidence type="ECO:0000313" key="9">
    <source>
        <dbReference type="EMBL" id="HIZ39423.1"/>
    </source>
</evidence>
<feature type="domain" description="Glycosyltransferase 2-like" evidence="8">
    <location>
        <begin position="6"/>
        <end position="167"/>
    </location>
</feature>
<dbReference type="SUPFAM" id="SSF53448">
    <property type="entry name" value="Nucleotide-diphospho-sugar transferases"/>
    <property type="match status" value="1"/>
</dbReference>
<keyword evidence="3" id="KW-0808">Transferase</keyword>
<keyword evidence="2" id="KW-0328">Glycosyltransferase</keyword>
<proteinExistence type="predicted"/>
<name>A0A9D2EKZ4_9FIRM</name>
<dbReference type="Proteomes" id="UP000824049">
    <property type="component" value="Unassembled WGS sequence"/>
</dbReference>
<feature type="transmembrane region" description="Helical" evidence="7">
    <location>
        <begin position="262"/>
        <end position="287"/>
    </location>
</feature>
<reference evidence="9" key="1">
    <citation type="journal article" date="2021" name="PeerJ">
        <title>Extensive microbial diversity within the chicken gut microbiome revealed by metagenomics and culture.</title>
        <authorList>
            <person name="Gilroy R."/>
            <person name="Ravi A."/>
            <person name="Getino M."/>
            <person name="Pursley I."/>
            <person name="Horton D.L."/>
            <person name="Alikhan N.F."/>
            <person name="Baker D."/>
            <person name="Gharbi K."/>
            <person name="Hall N."/>
            <person name="Watson M."/>
            <person name="Adriaenssens E.M."/>
            <person name="Foster-Nyarko E."/>
            <person name="Jarju S."/>
            <person name="Secka A."/>
            <person name="Antonio M."/>
            <person name="Oren A."/>
            <person name="Chaudhuri R.R."/>
            <person name="La Ragione R."/>
            <person name="Hildebrand F."/>
            <person name="Pallen M.J."/>
        </authorList>
    </citation>
    <scope>NUCLEOTIDE SEQUENCE</scope>
    <source>
        <strain evidence="9">CHK179-28034</strain>
    </source>
</reference>
<dbReference type="InterPro" id="IPR001173">
    <property type="entry name" value="Glyco_trans_2-like"/>
</dbReference>
<keyword evidence="6 7" id="KW-0472">Membrane</keyword>
<evidence type="ECO:0000313" key="10">
    <source>
        <dbReference type="Proteomes" id="UP000824049"/>
    </source>
</evidence>
<dbReference type="PANTHER" id="PTHR48090">
    <property type="entry name" value="UNDECAPRENYL-PHOSPHATE 4-DEOXY-4-FORMAMIDO-L-ARABINOSE TRANSFERASE-RELATED"/>
    <property type="match status" value="1"/>
</dbReference>
<dbReference type="AlphaFoldDB" id="A0A9D2EKZ4"/>
<feature type="transmembrane region" description="Helical" evidence="7">
    <location>
        <begin position="230"/>
        <end position="250"/>
    </location>
</feature>
<dbReference type="CDD" id="cd04187">
    <property type="entry name" value="DPM1_like_bac"/>
    <property type="match status" value="1"/>
</dbReference>
<organism evidence="9 10">
    <name type="scientific">Candidatus Anaerobutyricum stercoris</name>
    <dbReference type="NCBI Taxonomy" id="2838457"/>
    <lineage>
        <taxon>Bacteria</taxon>
        <taxon>Bacillati</taxon>
        <taxon>Bacillota</taxon>
        <taxon>Clostridia</taxon>
        <taxon>Lachnospirales</taxon>
        <taxon>Lachnospiraceae</taxon>
        <taxon>Anaerobutyricum</taxon>
    </lineage>
</organism>
<evidence type="ECO:0000256" key="4">
    <source>
        <dbReference type="ARBA" id="ARBA00022692"/>
    </source>
</evidence>
<gene>
    <name evidence="9" type="ORF">H9968_05805</name>
</gene>
<dbReference type="Pfam" id="PF00535">
    <property type="entry name" value="Glycos_transf_2"/>
    <property type="match status" value="1"/>
</dbReference>
<dbReference type="InterPro" id="IPR029044">
    <property type="entry name" value="Nucleotide-diphossugar_trans"/>
</dbReference>